<feature type="region of interest" description="Disordered" evidence="11">
    <location>
        <begin position="971"/>
        <end position="997"/>
    </location>
</feature>
<dbReference type="AlphaFoldDB" id="A0AAV2ATH1"/>
<keyword evidence="7" id="KW-0805">Transcription regulation</keyword>
<comment type="subcellular location">
    <subcellularLocation>
        <location evidence="1">Nucleus</location>
    </subcellularLocation>
</comment>
<feature type="region of interest" description="Disordered" evidence="11">
    <location>
        <begin position="767"/>
        <end position="864"/>
    </location>
</feature>
<evidence type="ECO:0000256" key="10">
    <source>
        <dbReference type="SAM" id="Coils"/>
    </source>
</evidence>
<protein>
    <recommendedName>
        <fullName evidence="14">Myelin transcription factor 1-like protein</fullName>
    </recommendedName>
</protein>
<evidence type="ECO:0008006" key="14">
    <source>
        <dbReference type="Google" id="ProtNLM"/>
    </source>
</evidence>
<keyword evidence="6" id="KW-0862">Zinc</keyword>
<reference evidence="12 13" key="1">
    <citation type="submission" date="2024-04" db="EMBL/GenBank/DDBJ databases">
        <authorList>
            <person name="Rising A."/>
            <person name="Reimegard J."/>
            <person name="Sonavane S."/>
            <person name="Akerstrom W."/>
            <person name="Nylinder S."/>
            <person name="Hedman E."/>
            <person name="Kallberg Y."/>
        </authorList>
    </citation>
    <scope>NUCLEOTIDE SEQUENCE [LARGE SCALE GENOMIC DNA]</scope>
</reference>
<keyword evidence="4" id="KW-0677">Repeat</keyword>
<dbReference type="FunFam" id="4.10.320.30:FF:000001">
    <property type="entry name" value="Myelin transcription factor 1-like, a"/>
    <property type="match status" value="5"/>
</dbReference>
<evidence type="ECO:0000313" key="13">
    <source>
        <dbReference type="Proteomes" id="UP001497382"/>
    </source>
</evidence>
<feature type="region of interest" description="Disordered" evidence="11">
    <location>
        <begin position="702"/>
        <end position="755"/>
    </location>
</feature>
<evidence type="ECO:0000256" key="3">
    <source>
        <dbReference type="ARBA" id="ARBA00022723"/>
    </source>
</evidence>
<evidence type="ECO:0000256" key="5">
    <source>
        <dbReference type="ARBA" id="ARBA00022771"/>
    </source>
</evidence>
<keyword evidence="8" id="KW-0804">Transcription</keyword>
<feature type="compositionally biased region" description="Low complexity" evidence="11">
    <location>
        <begin position="288"/>
        <end position="299"/>
    </location>
</feature>
<keyword evidence="9" id="KW-0539">Nucleus</keyword>
<evidence type="ECO:0000256" key="4">
    <source>
        <dbReference type="ARBA" id="ARBA00022737"/>
    </source>
</evidence>
<evidence type="ECO:0000256" key="6">
    <source>
        <dbReference type="ARBA" id="ARBA00022833"/>
    </source>
</evidence>
<feature type="region of interest" description="Disordered" evidence="11">
    <location>
        <begin position="1"/>
        <end position="81"/>
    </location>
</feature>
<evidence type="ECO:0000313" key="12">
    <source>
        <dbReference type="EMBL" id="CAL1287079.1"/>
    </source>
</evidence>
<dbReference type="GO" id="GO:0008270">
    <property type="term" value="F:zinc ion binding"/>
    <property type="evidence" value="ECO:0007669"/>
    <property type="project" value="UniProtKB-KW"/>
</dbReference>
<feature type="compositionally biased region" description="Polar residues" evidence="11">
    <location>
        <begin position="23"/>
        <end position="38"/>
    </location>
</feature>
<dbReference type="Proteomes" id="UP001497382">
    <property type="component" value="Unassembled WGS sequence"/>
</dbReference>
<name>A0AAV2ATH1_9ARAC</name>
<dbReference type="SUPFAM" id="SSF103637">
    <property type="entry name" value="CCHHC domain"/>
    <property type="match status" value="6"/>
</dbReference>
<gene>
    <name evidence="12" type="ORF">LARSCL_LOCUS14611</name>
</gene>
<evidence type="ECO:0000256" key="7">
    <source>
        <dbReference type="ARBA" id="ARBA00023015"/>
    </source>
</evidence>
<dbReference type="PANTHER" id="PTHR10816:SF15">
    <property type="entry name" value="MYELIN TRANSCRIPTION FACTOR 1-LIKE PROTEIN"/>
    <property type="match status" value="1"/>
</dbReference>
<feature type="region of interest" description="Disordered" evidence="11">
    <location>
        <begin position="258"/>
        <end position="317"/>
    </location>
</feature>
<keyword evidence="10" id="KW-0175">Coiled coil</keyword>
<feature type="compositionally biased region" description="Polar residues" evidence="11">
    <location>
        <begin position="517"/>
        <end position="536"/>
    </location>
</feature>
<dbReference type="EMBL" id="CAXIEN010000212">
    <property type="protein sequence ID" value="CAL1287079.1"/>
    <property type="molecule type" value="Genomic_DNA"/>
</dbReference>
<keyword evidence="13" id="KW-1185">Reference proteome</keyword>
<dbReference type="GO" id="GO:0007399">
    <property type="term" value="P:nervous system development"/>
    <property type="evidence" value="ECO:0007669"/>
    <property type="project" value="UniProtKB-KW"/>
</dbReference>
<feature type="compositionally biased region" description="Basic and acidic residues" evidence="11">
    <location>
        <begin position="1"/>
        <end position="10"/>
    </location>
</feature>
<evidence type="ECO:0000256" key="1">
    <source>
        <dbReference type="ARBA" id="ARBA00004123"/>
    </source>
</evidence>
<evidence type="ECO:0000256" key="11">
    <source>
        <dbReference type="SAM" id="MobiDB-lite"/>
    </source>
</evidence>
<comment type="similarity">
    <text evidence="2">Belongs to the MYT1 family.</text>
</comment>
<feature type="region of interest" description="Disordered" evidence="11">
    <location>
        <begin position="500"/>
        <end position="572"/>
    </location>
</feature>
<proteinExistence type="inferred from homology"/>
<dbReference type="GO" id="GO:0000981">
    <property type="term" value="F:DNA-binding transcription factor activity, RNA polymerase II-specific"/>
    <property type="evidence" value="ECO:0007669"/>
    <property type="project" value="TreeGrafter"/>
</dbReference>
<comment type="caution">
    <text evidence="12">The sequence shown here is derived from an EMBL/GenBank/DDBJ whole genome shotgun (WGS) entry which is preliminary data.</text>
</comment>
<dbReference type="PROSITE" id="PS51802">
    <property type="entry name" value="ZF_CCHHC"/>
    <property type="match status" value="5"/>
</dbReference>
<dbReference type="InterPro" id="IPR002515">
    <property type="entry name" value="Znf_C2H2C"/>
</dbReference>
<keyword evidence="5" id="KW-0863">Zinc-finger</keyword>
<dbReference type="GO" id="GO:0000978">
    <property type="term" value="F:RNA polymerase II cis-regulatory region sequence-specific DNA binding"/>
    <property type="evidence" value="ECO:0007669"/>
    <property type="project" value="TreeGrafter"/>
</dbReference>
<dbReference type="InterPro" id="IPR036060">
    <property type="entry name" value="Znf_C2H2C_sf"/>
</dbReference>
<dbReference type="Pfam" id="PF01530">
    <property type="entry name" value="zf-C2HC"/>
    <property type="match status" value="6"/>
</dbReference>
<evidence type="ECO:0000256" key="9">
    <source>
        <dbReference type="ARBA" id="ARBA00023242"/>
    </source>
</evidence>
<sequence length="1214" mass="134875">MNLKEEDNRRTTRSSRGPLDSVQDAQNCQSRTPNNLQNHMPRKVNKLRASSGCVSNRKRKLSNDAHEPSSFKEPKTEDGSLTELANSDETFNYNYRISADSAKQPQDQTPDACRLQSSGIKDFPTGYEEENQIVQRVVEETMDAVVREEEGDMDEDTRRIREAEAALRSLSGDFEPDTGMDIFAGVCGGVTTERPFFENLFEKKNEVTAPKTAEVVTNSWKDVVTLSASSSSCCSSERSPLRSPILSPVVSIHSIKEERREEQELVTSPMYQQPRDEEYSPQGALRAPQQHPQHQQQPQPQTPISSPDTSFSVPASVDAKPMSCTSQYSSADEVFDEFTPLPPAVQPQEDSRSVDNVGSSVNEGEPYDVASLLKIEECANIQSLVESDGFTMQTDAYSREQQFSRTEPMHDIKPNIHDMRHLTHQQQQPPPPQSYCRMDDGYGGGEYFQPYGCPPTSPASRRYLLLDSKLQEPVKRPLSFDDHLLPLPEDDHPLVIDEGRQQQQHRYGGLEDEEDSNSLQSCSQQSGSTPHYNNSCCEMMPSPHSDMGDGRRMLECQQSSPQDPSLRDGKCPTPGCNGSGHVTGLYSHHRSLSGCPRKDRITPEILALHETILKCPTNGCNGRGHVNSNRISHRSLSGCPIAAMEKMVQKEQRATPKPSPPVGQIPSGPSSPDCVMRTLCYVKHTDMPDYRYPMYGQPVRSPMEKYGRPQTPDYNSYDSQRFYGRPPMVPKIKSESPDGQNLLNKSNMPLAPVCGGGQRNSVVVSSKQIYSPPPPPTNDSEQTEPVDFSTGHDERVPGPHMLPNATPSPSPRSPATGRSPLDASPHCPPQHVPPYPQSPLGPPPPADRIQHHHLMPSPPEYVPEKCMPQKIKSRGREGRELIHCPTPGCDGMGHISGNYATHRSLSGCPHADRSQIQAQHQELKPNLCYNEKPSGQWYRYPSSQHDKSMSPILRCPTPGCDGSGHVTGNYSSHRSLSGCPRANKPKKMVNRDEKNDPEPLRCPIPGCDGSGHVTGKFQSHRSCPTPGCDGSGHANGTFLTHRSLSGCPRAAQAVRKAKAAADEDALPVKHQPATGVEDLSNIRALEEEIMELQEYNARVESEMFQLRTDITQMEPIPRPTDRESPHSTAQKTSQLSEYYESLRNNFINLLDHVRLPSFDEKPTPDNFDTYLNRLQSLCADNSKEEDSRNVFSSVKQAMQDFSAPMQQANGWVRS</sequence>
<dbReference type="Gene3D" id="4.10.320.30">
    <property type="match status" value="6"/>
</dbReference>
<keyword evidence="3" id="KW-0479">Metal-binding</keyword>
<feature type="coiled-coil region" evidence="10">
    <location>
        <begin position="146"/>
        <end position="173"/>
    </location>
</feature>
<dbReference type="PANTHER" id="PTHR10816">
    <property type="entry name" value="MYELIN TRANSCRIPTION FACTOR 1-RELATED"/>
    <property type="match status" value="1"/>
</dbReference>
<feature type="compositionally biased region" description="Polar residues" evidence="11">
    <location>
        <begin position="737"/>
        <end position="747"/>
    </location>
</feature>
<feature type="compositionally biased region" description="Pro residues" evidence="11">
    <location>
        <begin position="826"/>
        <end position="846"/>
    </location>
</feature>
<feature type="compositionally biased region" description="Polar residues" evidence="11">
    <location>
        <begin position="302"/>
        <end position="313"/>
    </location>
</feature>
<dbReference type="GO" id="GO:0005634">
    <property type="term" value="C:nucleus"/>
    <property type="evidence" value="ECO:0007669"/>
    <property type="project" value="UniProtKB-SubCell"/>
</dbReference>
<feature type="compositionally biased region" description="Basic and acidic residues" evidence="11">
    <location>
        <begin position="61"/>
        <end position="78"/>
    </location>
</feature>
<evidence type="ECO:0000256" key="8">
    <source>
        <dbReference type="ARBA" id="ARBA00023163"/>
    </source>
</evidence>
<organism evidence="12 13">
    <name type="scientific">Larinioides sclopetarius</name>
    <dbReference type="NCBI Taxonomy" id="280406"/>
    <lineage>
        <taxon>Eukaryota</taxon>
        <taxon>Metazoa</taxon>
        <taxon>Ecdysozoa</taxon>
        <taxon>Arthropoda</taxon>
        <taxon>Chelicerata</taxon>
        <taxon>Arachnida</taxon>
        <taxon>Araneae</taxon>
        <taxon>Araneomorphae</taxon>
        <taxon>Entelegynae</taxon>
        <taxon>Araneoidea</taxon>
        <taxon>Araneidae</taxon>
        <taxon>Larinioides</taxon>
    </lineage>
</organism>
<accession>A0AAV2ATH1</accession>
<evidence type="ECO:0000256" key="2">
    <source>
        <dbReference type="ARBA" id="ARBA00010194"/>
    </source>
</evidence>